<dbReference type="PROSITE" id="PS51683">
    <property type="entry name" value="SAM_OMT_II"/>
    <property type="match status" value="1"/>
</dbReference>
<dbReference type="InterPro" id="IPR016461">
    <property type="entry name" value="COMT-like"/>
</dbReference>
<dbReference type="SUPFAM" id="SSF53335">
    <property type="entry name" value="S-adenosyl-L-methionine-dependent methyltransferases"/>
    <property type="match status" value="1"/>
</dbReference>
<keyword evidence="6" id="KW-1185">Reference proteome</keyword>
<dbReference type="InterPro" id="IPR029063">
    <property type="entry name" value="SAM-dependent_MTases_sf"/>
</dbReference>
<evidence type="ECO:0000256" key="1">
    <source>
        <dbReference type="ARBA" id="ARBA00022603"/>
    </source>
</evidence>
<dbReference type="GO" id="GO:0008171">
    <property type="term" value="F:O-methyltransferase activity"/>
    <property type="evidence" value="ECO:0007669"/>
    <property type="project" value="InterPro"/>
</dbReference>
<evidence type="ECO:0000256" key="3">
    <source>
        <dbReference type="ARBA" id="ARBA00022691"/>
    </source>
</evidence>
<evidence type="ECO:0000259" key="4">
    <source>
        <dbReference type="Pfam" id="PF00891"/>
    </source>
</evidence>
<gene>
    <name evidence="5" type="ORF">K458DRAFT_387290</name>
</gene>
<protein>
    <submittedName>
        <fullName evidence="5">O-methyltransferase</fullName>
    </submittedName>
</protein>
<keyword evidence="3" id="KW-0949">S-adenosyl-L-methionine</keyword>
<dbReference type="Gene3D" id="1.10.10.10">
    <property type="entry name" value="Winged helix-like DNA-binding domain superfamily/Winged helix DNA-binding domain"/>
    <property type="match status" value="1"/>
</dbReference>
<dbReference type="Pfam" id="PF00891">
    <property type="entry name" value="Methyltransf_2"/>
    <property type="match status" value="1"/>
</dbReference>
<dbReference type="PANTHER" id="PTHR43712:SF17">
    <property type="entry name" value="O-METHYLTRANSFERASE"/>
    <property type="match status" value="1"/>
</dbReference>
<dbReference type="InterPro" id="IPR001077">
    <property type="entry name" value="COMT_C"/>
</dbReference>
<dbReference type="InterPro" id="IPR036390">
    <property type="entry name" value="WH_DNA-bd_sf"/>
</dbReference>
<dbReference type="Gene3D" id="3.40.50.150">
    <property type="entry name" value="Vaccinia Virus protein VP39"/>
    <property type="match status" value="1"/>
</dbReference>
<dbReference type="OrthoDB" id="1606438at2759"/>
<reference evidence="5" key="1">
    <citation type="journal article" date="2020" name="Stud. Mycol.">
        <title>101 Dothideomycetes genomes: a test case for predicting lifestyles and emergence of pathogens.</title>
        <authorList>
            <person name="Haridas S."/>
            <person name="Albert R."/>
            <person name="Binder M."/>
            <person name="Bloem J."/>
            <person name="Labutti K."/>
            <person name="Salamov A."/>
            <person name="Andreopoulos B."/>
            <person name="Baker S."/>
            <person name="Barry K."/>
            <person name="Bills G."/>
            <person name="Bluhm B."/>
            <person name="Cannon C."/>
            <person name="Castanera R."/>
            <person name="Culley D."/>
            <person name="Daum C."/>
            <person name="Ezra D."/>
            <person name="Gonzalez J."/>
            <person name="Henrissat B."/>
            <person name="Kuo A."/>
            <person name="Liang C."/>
            <person name="Lipzen A."/>
            <person name="Lutzoni F."/>
            <person name="Magnuson J."/>
            <person name="Mondo S."/>
            <person name="Nolan M."/>
            <person name="Ohm R."/>
            <person name="Pangilinan J."/>
            <person name="Park H.-J."/>
            <person name="Ramirez L."/>
            <person name="Alfaro M."/>
            <person name="Sun H."/>
            <person name="Tritt A."/>
            <person name="Yoshinaga Y."/>
            <person name="Zwiers L.-H."/>
            <person name="Turgeon B."/>
            <person name="Goodwin S."/>
            <person name="Spatafora J."/>
            <person name="Crous P."/>
            <person name="Grigoriev I."/>
        </authorList>
    </citation>
    <scope>NUCLEOTIDE SEQUENCE</scope>
    <source>
        <strain evidence="5">CBS 122367</strain>
    </source>
</reference>
<dbReference type="PANTHER" id="PTHR43712">
    <property type="entry name" value="PUTATIVE (AFU_ORTHOLOGUE AFUA_4G14580)-RELATED"/>
    <property type="match status" value="1"/>
</dbReference>
<sequence>MANPPSKEALALLDNISKLSGGLKNSQLGSREGLLDTCSRLIAELSHPSETMLKIFWSDPTHLAIIRLSVDIQLFQALSTIDEAGKTSAEIAAKCTSQTDPVLVARMLRHLAAMHTIRETGPDTFAPTTLSNTLAEPAYQDTILFLEDDFHIVHLKSPEYFKQHGYSSPNSGVDGPFQYAFDCKGKHMFEYFQSSAPHMGKRFASMMDMWSKGRPRWFDEVYYPVKERLISGAESDAEAFLVDVGGGSGHDIDDLCKKFGSEIPGKLVLQDRPEIIDLAQVDASIEKKAHDFLTEQPESPKYVADPTTGARAYYLHSIIQDWNDEVNTRILKSIVPAMKKGYSKILVNDFVVPNQGAVWPQTALDWELMASLGARHRTEAGHKELYEGAGLRITGVWRHPQSLDSLIELELA</sequence>
<accession>A0A6G1J7W5</accession>
<evidence type="ECO:0000313" key="6">
    <source>
        <dbReference type="Proteomes" id="UP000799291"/>
    </source>
</evidence>
<organism evidence="5 6">
    <name type="scientific">Lentithecium fluviatile CBS 122367</name>
    <dbReference type="NCBI Taxonomy" id="1168545"/>
    <lineage>
        <taxon>Eukaryota</taxon>
        <taxon>Fungi</taxon>
        <taxon>Dikarya</taxon>
        <taxon>Ascomycota</taxon>
        <taxon>Pezizomycotina</taxon>
        <taxon>Dothideomycetes</taxon>
        <taxon>Pleosporomycetidae</taxon>
        <taxon>Pleosporales</taxon>
        <taxon>Massarineae</taxon>
        <taxon>Lentitheciaceae</taxon>
        <taxon>Lentithecium</taxon>
    </lineage>
</organism>
<dbReference type="AlphaFoldDB" id="A0A6G1J7W5"/>
<evidence type="ECO:0000313" key="5">
    <source>
        <dbReference type="EMBL" id="KAF2686283.1"/>
    </source>
</evidence>
<keyword evidence="1 5" id="KW-0489">Methyltransferase</keyword>
<dbReference type="InterPro" id="IPR036388">
    <property type="entry name" value="WH-like_DNA-bd_sf"/>
</dbReference>
<dbReference type="GO" id="GO:0032259">
    <property type="term" value="P:methylation"/>
    <property type="evidence" value="ECO:0007669"/>
    <property type="project" value="UniProtKB-KW"/>
</dbReference>
<dbReference type="SUPFAM" id="SSF46785">
    <property type="entry name" value="Winged helix' DNA-binding domain"/>
    <property type="match status" value="1"/>
</dbReference>
<name>A0A6G1J7W5_9PLEO</name>
<evidence type="ECO:0000256" key="2">
    <source>
        <dbReference type="ARBA" id="ARBA00022679"/>
    </source>
</evidence>
<keyword evidence="2 5" id="KW-0808">Transferase</keyword>
<dbReference type="EMBL" id="MU005577">
    <property type="protein sequence ID" value="KAF2686283.1"/>
    <property type="molecule type" value="Genomic_DNA"/>
</dbReference>
<dbReference type="Proteomes" id="UP000799291">
    <property type="component" value="Unassembled WGS sequence"/>
</dbReference>
<proteinExistence type="predicted"/>
<feature type="domain" description="O-methyltransferase C-terminal" evidence="4">
    <location>
        <begin position="240"/>
        <end position="391"/>
    </location>
</feature>